<keyword evidence="2" id="KW-1185">Reference proteome</keyword>
<comment type="caution">
    <text evidence="1">The sequence shown here is derived from an EMBL/GenBank/DDBJ whole genome shotgun (WGS) entry which is preliminary data.</text>
</comment>
<organism evidence="1 2">
    <name type="scientific">Muriicola marianensis</name>
    <dbReference type="NCBI Taxonomy" id="1324801"/>
    <lineage>
        <taxon>Bacteria</taxon>
        <taxon>Pseudomonadati</taxon>
        <taxon>Bacteroidota</taxon>
        <taxon>Flavobacteriia</taxon>
        <taxon>Flavobacteriales</taxon>
        <taxon>Flavobacteriaceae</taxon>
        <taxon>Muriicola</taxon>
    </lineage>
</organism>
<evidence type="ECO:0000313" key="1">
    <source>
        <dbReference type="EMBL" id="GGD59124.1"/>
    </source>
</evidence>
<accession>A0ABQ1R5N9</accession>
<dbReference type="CDD" id="cd07818">
    <property type="entry name" value="SRPBCC_1"/>
    <property type="match status" value="1"/>
</dbReference>
<proteinExistence type="predicted"/>
<reference evidence="2" key="1">
    <citation type="journal article" date="2019" name="Int. J. Syst. Evol. Microbiol.">
        <title>The Global Catalogue of Microorganisms (GCM) 10K type strain sequencing project: providing services to taxonomists for standard genome sequencing and annotation.</title>
        <authorList>
            <consortium name="The Broad Institute Genomics Platform"/>
            <consortium name="The Broad Institute Genome Sequencing Center for Infectious Disease"/>
            <person name="Wu L."/>
            <person name="Ma J."/>
        </authorList>
    </citation>
    <scope>NUCLEOTIDE SEQUENCE [LARGE SCALE GENOMIC DNA]</scope>
    <source>
        <strain evidence="2">CGMCC 1.12606</strain>
    </source>
</reference>
<dbReference type="EMBL" id="BMFH01000002">
    <property type="protein sequence ID" value="GGD59124.1"/>
    <property type="molecule type" value="Genomic_DNA"/>
</dbReference>
<dbReference type="Proteomes" id="UP000625780">
    <property type="component" value="Unassembled WGS sequence"/>
</dbReference>
<name>A0ABQ1R5N9_9FLAO</name>
<dbReference type="RefSeq" id="WP_188371288.1">
    <property type="nucleotide sequence ID" value="NZ_BMFH01000002.1"/>
</dbReference>
<sequence length="178" mass="20237">MYTALYILLVLLAVILILAIIAPKSYDVNRSIIISKPRSEVFDYLKYLKKMDEWSPWAKKDPNMEKKFTGTDGEVGAISYWNGNKEVGEGEQEITAIDPGKRIDGELRFMKPWKSQSDCYLVTEDAPGNATKVTWGFKGKNKFPMSIMMLFMNMDKAVGKDFEEGLSTLKTKLETNTQ</sequence>
<dbReference type="InterPro" id="IPR019587">
    <property type="entry name" value="Polyketide_cyclase/dehydratase"/>
</dbReference>
<dbReference type="Pfam" id="PF10604">
    <property type="entry name" value="Polyketide_cyc2"/>
    <property type="match status" value="1"/>
</dbReference>
<dbReference type="InterPro" id="IPR023393">
    <property type="entry name" value="START-like_dom_sf"/>
</dbReference>
<evidence type="ECO:0000313" key="2">
    <source>
        <dbReference type="Proteomes" id="UP000625780"/>
    </source>
</evidence>
<protein>
    <submittedName>
        <fullName evidence="1">Polyketide cyclase</fullName>
    </submittedName>
</protein>
<gene>
    <name evidence="1" type="ORF">GCM10011361_26900</name>
</gene>
<dbReference type="SUPFAM" id="SSF55961">
    <property type="entry name" value="Bet v1-like"/>
    <property type="match status" value="1"/>
</dbReference>
<dbReference type="Gene3D" id="3.30.530.20">
    <property type="match status" value="1"/>
</dbReference>